<keyword evidence="2" id="KW-1133">Transmembrane helix</keyword>
<keyword evidence="2" id="KW-0472">Membrane</keyword>
<organism evidence="3 4">
    <name type="scientific">Lentinula raphanica</name>
    <dbReference type="NCBI Taxonomy" id="153919"/>
    <lineage>
        <taxon>Eukaryota</taxon>
        <taxon>Fungi</taxon>
        <taxon>Dikarya</taxon>
        <taxon>Basidiomycota</taxon>
        <taxon>Agaricomycotina</taxon>
        <taxon>Agaricomycetes</taxon>
        <taxon>Agaricomycetidae</taxon>
        <taxon>Agaricales</taxon>
        <taxon>Marasmiineae</taxon>
        <taxon>Omphalotaceae</taxon>
        <taxon>Lentinula</taxon>
    </lineage>
</organism>
<evidence type="ECO:0000256" key="1">
    <source>
        <dbReference type="SAM" id="MobiDB-lite"/>
    </source>
</evidence>
<dbReference type="Proteomes" id="UP001163846">
    <property type="component" value="Unassembled WGS sequence"/>
</dbReference>
<feature type="transmembrane region" description="Helical" evidence="2">
    <location>
        <begin position="52"/>
        <end position="70"/>
    </location>
</feature>
<feature type="region of interest" description="Disordered" evidence="1">
    <location>
        <begin position="94"/>
        <end position="124"/>
    </location>
</feature>
<evidence type="ECO:0000256" key="2">
    <source>
        <dbReference type="SAM" id="Phobius"/>
    </source>
</evidence>
<feature type="compositionally biased region" description="Basic and acidic residues" evidence="1">
    <location>
        <begin position="99"/>
        <end position="112"/>
    </location>
</feature>
<evidence type="ECO:0000313" key="3">
    <source>
        <dbReference type="EMBL" id="KAJ3830987.1"/>
    </source>
</evidence>
<protein>
    <submittedName>
        <fullName evidence="3">Uncharacterized protein</fullName>
    </submittedName>
</protein>
<comment type="caution">
    <text evidence="3">The sequence shown here is derived from an EMBL/GenBank/DDBJ whole genome shotgun (WGS) entry which is preliminary data.</text>
</comment>
<evidence type="ECO:0000313" key="4">
    <source>
        <dbReference type="Proteomes" id="UP001163846"/>
    </source>
</evidence>
<keyword evidence="4" id="KW-1185">Reference proteome</keyword>
<dbReference type="AlphaFoldDB" id="A0AA38U923"/>
<gene>
    <name evidence="3" type="ORF">F5878DRAFT_648046</name>
</gene>
<accession>A0AA38U923</accession>
<proteinExistence type="predicted"/>
<name>A0AA38U923_9AGAR</name>
<dbReference type="EMBL" id="MU807954">
    <property type="protein sequence ID" value="KAJ3830987.1"/>
    <property type="molecule type" value="Genomic_DNA"/>
</dbReference>
<keyword evidence="2" id="KW-0812">Transmembrane</keyword>
<sequence>MADYHTMFQSFADFFEELPTVSEPMKVTTTVECSSESVCAAETFISTPNNELNPALVGIAVVVATAILFWPTSRAIRKPSLSLGMELLNFKTRIHPTSAKKDPEKIEGRGQLEFEPGPTAKSGR</sequence>
<reference evidence="3" key="1">
    <citation type="submission" date="2022-08" db="EMBL/GenBank/DDBJ databases">
        <authorList>
            <consortium name="DOE Joint Genome Institute"/>
            <person name="Min B."/>
            <person name="Riley R."/>
            <person name="Sierra-Patev S."/>
            <person name="Naranjo-Ortiz M."/>
            <person name="Looney B."/>
            <person name="Konkel Z."/>
            <person name="Slot J.C."/>
            <person name="Sakamoto Y."/>
            <person name="Steenwyk J.L."/>
            <person name="Rokas A."/>
            <person name="Carro J."/>
            <person name="Camarero S."/>
            <person name="Ferreira P."/>
            <person name="Molpeceres G."/>
            <person name="Ruiz-Duenas F.J."/>
            <person name="Serrano A."/>
            <person name="Henrissat B."/>
            <person name="Drula E."/>
            <person name="Hughes K.W."/>
            <person name="Mata J.L."/>
            <person name="Ishikawa N.K."/>
            <person name="Vargas-Isla R."/>
            <person name="Ushijima S."/>
            <person name="Smith C.A."/>
            <person name="Ahrendt S."/>
            <person name="Andreopoulos W."/>
            <person name="He G."/>
            <person name="Labutti K."/>
            <person name="Lipzen A."/>
            <person name="Ng V."/>
            <person name="Sandor L."/>
            <person name="Barry K."/>
            <person name="Martinez A.T."/>
            <person name="Xiao Y."/>
            <person name="Gibbons J.G."/>
            <person name="Terashima K."/>
            <person name="Hibbett D.S."/>
            <person name="Grigoriev I.V."/>
        </authorList>
    </citation>
    <scope>NUCLEOTIDE SEQUENCE</scope>
    <source>
        <strain evidence="3">TFB9207</strain>
    </source>
</reference>